<dbReference type="InterPro" id="IPR018707">
    <property type="entry name" value="LpxR"/>
</dbReference>
<dbReference type="InterPro" id="IPR037107">
    <property type="entry name" value="Put_OMP_sf"/>
</dbReference>
<sequence length="137" mass="14326">MSGHGGNPLSLRDLLGNYEKSGLGVSWRIGTSLPANFISDYAGASSTVGLPGSLDSSGSGWTAFIGAGLEVIPYTYLENQSGHYSYDQRPLVGLAGIGVGWHTPGFQVAVTLRATTSQDATKKEAFSFGTVSAAYRF</sequence>
<proteinExistence type="predicted"/>
<dbReference type="EMBL" id="VMRX01000014">
    <property type="protein sequence ID" value="TVT34371.1"/>
    <property type="molecule type" value="Genomic_DNA"/>
</dbReference>
<organism evidence="1 2">
    <name type="scientific">Marinobacter vinifirmus</name>
    <dbReference type="NCBI Taxonomy" id="355591"/>
    <lineage>
        <taxon>Bacteria</taxon>
        <taxon>Pseudomonadati</taxon>
        <taxon>Pseudomonadota</taxon>
        <taxon>Gammaproteobacteria</taxon>
        <taxon>Pseudomonadales</taxon>
        <taxon>Marinobacteraceae</taxon>
        <taxon>Marinobacter</taxon>
    </lineage>
</organism>
<dbReference type="AlphaFoldDB" id="A0A558BCY8"/>
<reference evidence="1 2" key="1">
    <citation type="submission" date="2019-07" db="EMBL/GenBank/DDBJ databases">
        <title>The pathways for chlorine oxyanion respiration interact through the shared metabolite chlorate.</title>
        <authorList>
            <person name="Barnum T.P."/>
            <person name="Cheng Y."/>
            <person name="Hill K.A."/>
            <person name="Lucas L.N."/>
            <person name="Carlson H.K."/>
            <person name="Coates J.D."/>
        </authorList>
    </citation>
    <scope>NUCLEOTIDE SEQUENCE [LARGE SCALE GENOMIC DNA]</scope>
    <source>
        <strain evidence="1">UCB</strain>
    </source>
</reference>
<gene>
    <name evidence="1" type="ORF">FHK81_06405</name>
</gene>
<evidence type="ECO:0000313" key="2">
    <source>
        <dbReference type="Proteomes" id="UP000319142"/>
    </source>
</evidence>
<evidence type="ECO:0000313" key="1">
    <source>
        <dbReference type="EMBL" id="TVT34371.1"/>
    </source>
</evidence>
<dbReference type="Gene3D" id="2.40.128.140">
    <property type="entry name" value="Outer membrane protein"/>
    <property type="match status" value="1"/>
</dbReference>
<dbReference type="Proteomes" id="UP000319142">
    <property type="component" value="Unassembled WGS sequence"/>
</dbReference>
<accession>A0A558BCY8</accession>
<name>A0A558BCY8_9GAMM</name>
<protein>
    <submittedName>
        <fullName evidence="1">Lipid A deacylase LpxR family protein</fullName>
    </submittedName>
</protein>
<comment type="caution">
    <text evidence="1">The sequence shown here is derived from an EMBL/GenBank/DDBJ whole genome shotgun (WGS) entry which is preliminary data.</text>
</comment>
<dbReference type="Pfam" id="PF09982">
    <property type="entry name" value="LpxR"/>
    <property type="match status" value="1"/>
</dbReference>